<sequence>MLFEQFHFSASWLVATRLLLAGIILLVIAFVRNKYQVFQPFKDKKDFFDLLAFSILGMFLVQFTYFKTIELSNASFATIVQYTGPFFVVLYESLKAKKMPSFVTLFLMGITLFGVILIASKGEILTVFTSRDSLVWGIGSAIALAFYSIQPRNLLRKYGSFTIVGWGMVLGSVVANCFHPIWQVDGMITRESFVQLLIVVLFGTAIAYLIYLSSLKFISASLASILTAFEPILATVLSVLFFHLTFSWLEIIGFICVLGSILVLQKRV</sequence>
<evidence type="ECO:0000256" key="1">
    <source>
        <dbReference type="ARBA" id="ARBA00004127"/>
    </source>
</evidence>
<accession>A0ABZ2SR43</accession>
<evidence type="ECO:0000259" key="7">
    <source>
        <dbReference type="Pfam" id="PF00892"/>
    </source>
</evidence>
<dbReference type="InterPro" id="IPR050638">
    <property type="entry name" value="AA-Vitamin_Transporters"/>
</dbReference>
<dbReference type="InterPro" id="IPR000620">
    <property type="entry name" value="EamA_dom"/>
</dbReference>
<dbReference type="EMBL" id="CP147251">
    <property type="protein sequence ID" value="WYJ78033.1"/>
    <property type="molecule type" value="Genomic_DNA"/>
</dbReference>
<dbReference type="Gene3D" id="1.10.3730.20">
    <property type="match status" value="1"/>
</dbReference>
<comment type="similarity">
    <text evidence="2">Belongs to the EamA transporter family.</text>
</comment>
<feature type="transmembrane region" description="Helical" evidence="6">
    <location>
        <begin position="246"/>
        <end position="264"/>
    </location>
</feature>
<keyword evidence="4 6" id="KW-1133">Transmembrane helix</keyword>
<evidence type="ECO:0000256" key="3">
    <source>
        <dbReference type="ARBA" id="ARBA00022692"/>
    </source>
</evidence>
<feature type="transmembrane region" description="Helical" evidence="6">
    <location>
        <begin position="71"/>
        <end position="90"/>
    </location>
</feature>
<evidence type="ECO:0000256" key="2">
    <source>
        <dbReference type="ARBA" id="ARBA00007362"/>
    </source>
</evidence>
<keyword evidence="3 6" id="KW-0812">Transmembrane</keyword>
<evidence type="ECO:0000313" key="8">
    <source>
        <dbReference type="EMBL" id="WYJ78033.1"/>
    </source>
</evidence>
<organism evidence="8 9">
    <name type="scientific">Candidatus Enterococcus lowellii</name>
    <dbReference type="NCBI Taxonomy" id="2230877"/>
    <lineage>
        <taxon>Bacteria</taxon>
        <taxon>Bacillati</taxon>
        <taxon>Bacillota</taxon>
        <taxon>Bacilli</taxon>
        <taxon>Lactobacillales</taxon>
        <taxon>Enterococcaceae</taxon>
        <taxon>Enterococcus</taxon>
    </lineage>
</organism>
<keyword evidence="9" id="KW-1185">Reference proteome</keyword>
<dbReference type="Proteomes" id="UP000664701">
    <property type="component" value="Chromosome"/>
</dbReference>
<evidence type="ECO:0000256" key="5">
    <source>
        <dbReference type="ARBA" id="ARBA00023136"/>
    </source>
</evidence>
<evidence type="ECO:0000313" key="9">
    <source>
        <dbReference type="Proteomes" id="UP000664701"/>
    </source>
</evidence>
<feature type="transmembrane region" description="Helical" evidence="6">
    <location>
        <begin position="193"/>
        <end position="211"/>
    </location>
</feature>
<dbReference type="SUPFAM" id="SSF103481">
    <property type="entry name" value="Multidrug resistance efflux transporter EmrE"/>
    <property type="match status" value="2"/>
</dbReference>
<dbReference type="Pfam" id="PF00892">
    <property type="entry name" value="EamA"/>
    <property type="match status" value="2"/>
</dbReference>
<protein>
    <recommendedName>
        <fullName evidence="7">EamA domain-containing protein</fullName>
    </recommendedName>
</protein>
<feature type="transmembrane region" description="Helical" evidence="6">
    <location>
        <begin position="133"/>
        <end position="149"/>
    </location>
</feature>
<evidence type="ECO:0000256" key="6">
    <source>
        <dbReference type="SAM" id="Phobius"/>
    </source>
</evidence>
<dbReference type="PANTHER" id="PTHR32322:SF2">
    <property type="entry name" value="EAMA DOMAIN-CONTAINING PROTEIN"/>
    <property type="match status" value="1"/>
</dbReference>
<feature type="transmembrane region" description="Helical" evidence="6">
    <location>
        <begin position="218"/>
        <end position="240"/>
    </location>
</feature>
<feature type="domain" description="EamA" evidence="7">
    <location>
        <begin position="7"/>
        <end position="119"/>
    </location>
</feature>
<dbReference type="PANTHER" id="PTHR32322">
    <property type="entry name" value="INNER MEMBRANE TRANSPORTER"/>
    <property type="match status" value="1"/>
</dbReference>
<dbReference type="InterPro" id="IPR037185">
    <property type="entry name" value="EmrE-like"/>
</dbReference>
<feature type="transmembrane region" description="Helical" evidence="6">
    <location>
        <begin position="161"/>
        <end position="181"/>
    </location>
</feature>
<feature type="transmembrane region" description="Helical" evidence="6">
    <location>
        <begin position="47"/>
        <end position="65"/>
    </location>
</feature>
<feature type="transmembrane region" description="Helical" evidence="6">
    <location>
        <begin position="12"/>
        <end position="31"/>
    </location>
</feature>
<reference evidence="8 9" key="2">
    <citation type="submission" date="2024-03" db="EMBL/GenBank/DDBJ databases">
        <title>The Genome Sequence of Enterococcus sp. DIV2402.</title>
        <authorList>
            <consortium name="The Broad Institute Genomics Platform"/>
            <consortium name="The Broad Institute Microbial Omics Core"/>
            <consortium name="The Broad Institute Genomic Center for Infectious Diseases"/>
            <person name="Earl A."/>
            <person name="Manson A."/>
            <person name="Gilmore M."/>
            <person name="Schwartman J."/>
            <person name="Shea T."/>
            <person name="Abouelleil A."/>
            <person name="Cao P."/>
            <person name="Chapman S."/>
            <person name="Cusick C."/>
            <person name="Young S."/>
            <person name="Neafsey D."/>
            <person name="Nusbaum C."/>
            <person name="Birren B."/>
        </authorList>
    </citation>
    <scope>NUCLEOTIDE SEQUENCE [LARGE SCALE GENOMIC DNA]</scope>
    <source>
        <strain evidence="8 9">DIV2402</strain>
    </source>
</reference>
<keyword evidence="5 6" id="KW-0472">Membrane</keyword>
<feature type="domain" description="EamA" evidence="7">
    <location>
        <begin position="134"/>
        <end position="264"/>
    </location>
</feature>
<proteinExistence type="inferred from homology"/>
<feature type="transmembrane region" description="Helical" evidence="6">
    <location>
        <begin position="102"/>
        <end position="121"/>
    </location>
</feature>
<comment type="subcellular location">
    <subcellularLocation>
        <location evidence="1">Endomembrane system</location>
        <topology evidence="1">Multi-pass membrane protein</topology>
    </subcellularLocation>
</comment>
<gene>
    <name evidence="8" type="ORF">DOK78_002689</name>
</gene>
<evidence type="ECO:0000256" key="4">
    <source>
        <dbReference type="ARBA" id="ARBA00022989"/>
    </source>
</evidence>
<name>A0ABZ2SR43_9ENTE</name>
<reference evidence="8 9" key="1">
    <citation type="submission" date="2021-03" db="EMBL/GenBank/DDBJ databases">
        <authorList>
            <person name="Gilmore M.S."/>
            <person name="Schwartzman J."/>
            <person name="Van Tyne D."/>
            <person name="Martin M."/>
            <person name="Earl A.M."/>
            <person name="Manson A.L."/>
            <person name="Straub T."/>
            <person name="Salamzade R."/>
            <person name="Saavedra J."/>
            <person name="Lebreton F."/>
            <person name="Prichula J."/>
            <person name="Schaufler K."/>
            <person name="Gaca A."/>
            <person name="Sgardioli B."/>
            <person name="Wagenaar J."/>
            <person name="Strong T."/>
        </authorList>
    </citation>
    <scope>NUCLEOTIDE SEQUENCE [LARGE SCALE GENOMIC DNA]</scope>
    <source>
        <strain evidence="8 9">DIV2402</strain>
    </source>
</reference>